<dbReference type="Proteomes" id="UP000278627">
    <property type="component" value="Unassembled WGS sequence"/>
</dbReference>
<reference evidence="3" key="1">
    <citation type="submission" date="2017-02" db="UniProtKB">
        <authorList>
            <consortium name="WormBaseParasite"/>
        </authorList>
    </citation>
    <scope>IDENTIFICATION</scope>
</reference>
<name>A0A0N4TKI4_BRUPA</name>
<organism evidence="3">
    <name type="scientific">Brugia pahangi</name>
    <name type="common">Filarial nematode worm</name>
    <dbReference type="NCBI Taxonomy" id="6280"/>
    <lineage>
        <taxon>Eukaryota</taxon>
        <taxon>Metazoa</taxon>
        <taxon>Ecdysozoa</taxon>
        <taxon>Nematoda</taxon>
        <taxon>Chromadorea</taxon>
        <taxon>Rhabditida</taxon>
        <taxon>Spirurina</taxon>
        <taxon>Spiruromorpha</taxon>
        <taxon>Filarioidea</taxon>
        <taxon>Onchocercidae</taxon>
        <taxon>Brugia</taxon>
    </lineage>
</organism>
<evidence type="ECO:0000313" key="3">
    <source>
        <dbReference type="WBParaSite" id="BPAG_0000885201-mRNA-1"/>
    </source>
</evidence>
<evidence type="ECO:0000313" key="1">
    <source>
        <dbReference type="EMBL" id="VDN90000.1"/>
    </source>
</evidence>
<evidence type="ECO:0000313" key="2">
    <source>
        <dbReference type="Proteomes" id="UP000278627"/>
    </source>
</evidence>
<keyword evidence="2" id="KW-1185">Reference proteome</keyword>
<gene>
    <name evidence="1" type="ORF">BPAG_LOCUS8814</name>
</gene>
<protein>
    <submittedName>
        <fullName evidence="3">Secreted protein</fullName>
    </submittedName>
</protein>
<sequence length="91" mass="11114">MQLQQFYICLRRSRILAEHAELRLDCERYRYKYFFITRTAMSCHQQITHPLMTLPPQHRQTMRPFFTAGRHLNDHDILLRMICCSIVLELF</sequence>
<dbReference type="EMBL" id="UZAD01013141">
    <property type="protein sequence ID" value="VDN90000.1"/>
    <property type="molecule type" value="Genomic_DNA"/>
</dbReference>
<accession>A0A0N4TKI4</accession>
<dbReference type="WBParaSite" id="BPAG_0000885201-mRNA-1">
    <property type="protein sequence ID" value="BPAG_0000885201-mRNA-1"/>
    <property type="gene ID" value="BPAG_0000885201"/>
</dbReference>
<proteinExistence type="predicted"/>
<dbReference type="AlphaFoldDB" id="A0A0N4TKI4"/>
<reference evidence="1 2" key="2">
    <citation type="submission" date="2018-11" db="EMBL/GenBank/DDBJ databases">
        <authorList>
            <consortium name="Pathogen Informatics"/>
        </authorList>
    </citation>
    <scope>NUCLEOTIDE SEQUENCE [LARGE SCALE GENOMIC DNA]</scope>
</reference>